<accession>A0ACB9WVH9</accession>
<organism evidence="1 2">
    <name type="scientific">Chaenocephalus aceratus</name>
    <name type="common">Blackfin icefish</name>
    <name type="synonym">Chaenichthys aceratus</name>
    <dbReference type="NCBI Taxonomy" id="36190"/>
    <lineage>
        <taxon>Eukaryota</taxon>
        <taxon>Metazoa</taxon>
        <taxon>Chordata</taxon>
        <taxon>Craniata</taxon>
        <taxon>Vertebrata</taxon>
        <taxon>Euteleostomi</taxon>
        <taxon>Actinopterygii</taxon>
        <taxon>Neopterygii</taxon>
        <taxon>Teleostei</taxon>
        <taxon>Neoteleostei</taxon>
        <taxon>Acanthomorphata</taxon>
        <taxon>Eupercaria</taxon>
        <taxon>Perciformes</taxon>
        <taxon>Notothenioidei</taxon>
        <taxon>Channichthyidae</taxon>
        <taxon>Chaenocephalus</taxon>
    </lineage>
</organism>
<feature type="non-terminal residue" evidence="1">
    <location>
        <position position="298"/>
    </location>
</feature>
<gene>
    <name evidence="1" type="ORF">KUCAC02_010820</name>
</gene>
<keyword evidence="2" id="KW-1185">Reference proteome</keyword>
<evidence type="ECO:0000313" key="2">
    <source>
        <dbReference type="Proteomes" id="UP001057452"/>
    </source>
</evidence>
<protein>
    <submittedName>
        <fullName evidence="1">Uncharacterized protein</fullName>
    </submittedName>
</protein>
<comment type="caution">
    <text evidence="1">The sequence shown here is derived from an EMBL/GenBank/DDBJ whole genome shotgun (WGS) entry which is preliminary data.</text>
</comment>
<evidence type="ECO:0000313" key="1">
    <source>
        <dbReference type="EMBL" id="KAI4817419.1"/>
    </source>
</evidence>
<sequence>HGHTVGREINGQHRAHNKKAFLICSETTGEGFPSPELWPRNSTPHSSDLVVSTVNPPLLTSAPPSTYHLSPDNNHNPPIRHQQFPTHTSHPLRRGSLSLNNGEPIRGEGCHGEGAGRDSPFLLQPHLLLVTTIDLLLHMKRGIESSESVSMKLCAALWRSSVMGLLCSVMTGCVLQSLCPEGLGDTSEVCRLQLQRVPSGQSYSHTERPLTHKLQRCRVLHCCNTDTTSVARQWRCGLNRQMFLYADRSAPSPQVSVILSLAYSTSSIAHCVFKNIRAYQSLLNQAANSPTYAAEEIP</sequence>
<reference evidence="1" key="1">
    <citation type="submission" date="2022-05" db="EMBL/GenBank/DDBJ databases">
        <title>Chromosome-level genome of Chaenocephalus aceratus.</title>
        <authorList>
            <person name="Park H."/>
        </authorList>
    </citation>
    <scope>NUCLEOTIDE SEQUENCE</scope>
    <source>
        <strain evidence="1">KU_202001</strain>
    </source>
</reference>
<dbReference type="EMBL" id="CM043795">
    <property type="protein sequence ID" value="KAI4817419.1"/>
    <property type="molecule type" value="Genomic_DNA"/>
</dbReference>
<name>A0ACB9WVH9_CHAAC</name>
<feature type="non-terminal residue" evidence="1">
    <location>
        <position position="1"/>
    </location>
</feature>
<dbReference type="Proteomes" id="UP001057452">
    <property type="component" value="Chromosome 11"/>
</dbReference>
<proteinExistence type="predicted"/>